<name>A0ABR1JIK5_9AGAR</name>
<evidence type="ECO:0000256" key="2">
    <source>
        <dbReference type="ARBA" id="ARBA00022723"/>
    </source>
</evidence>
<feature type="domain" description="Zn(2)-C6 fungal-type" evidence="6">
    <location>
        <begin position="63"/>
        <end position="92"/>
    </location>
</feature>
<proteinExistence type="predicted"/>
<dbReference type="Pfam" id="PF00172">
    <property type="entry name" value="Zn_clus"/>
    <property type="match status" value="1"/>
</dbReference>
<feature type="region of interest" description="Disordered" evidence="5">
    <location>
        <begin position="837"/>
        <end position="881"/>
    </location>
</feature>
<feature type="compositionally biased region" description="Polar residues" evidence="5">
    <location>
        <begin position="723"/>
        <end position="763"/>
    </location>
</feature>
<evidence type="ECO:0000256" key="4">
    <source>
        <dbReference type="SAM" id="Coils"/>
    </source>
</evidence>
<comment type="subcellular location">
    <subcellularLocation>
        <location evidence="1">Nucleus</location>
    </subcellularLocation>
</comment>
<dbReference type="CDD" id="cd00067">
    <property type="entry name" value="GAL4"/>
    <property type="match status" value="1"/>
</dbReference>
<dbReference type="Pfam" id="PF04082">
    <property type="entry name" value="Fungal_trans"/>
    <property type="match status" value="1"/>
</dbReference>
<keyword evidence="2" id="KW-0479">Metal-binding</keyword>
<accession>A0ABR1JIK5</accession>
<evidence type="ECO:0000259" key="6">
    <source>
        <dbReference type="PROSITE" id="PS50048"/>
    </source>
</evidence>
<dbReference type="PROSITE" id="PS50048">
    <property type="entry name" value="ZN2_CY6_FUNGAL_2"/>
    <property type="match status" value="1"/>
</dbReference>
<evidence type="ECO:0000313" key="7">
    <source>
        <dbReference type="EMBL" id="KAK7461100.1"/>
    </source>
</evidence>
<dbReference type="InterPro" id="IPR001138">
    <property type="entry name" value="Zn2Cys6_DnaBD"/>
</dbReference>
<feature type="region of interest" description="Disordered" evidence="5">
    <location>
        <begin position="1"/>
        <end position="22"/>
    </location>
</feature>
<keyword evidence="3" id="KW-0539">Nucleus</keyword>
<feature type="coiled-coil region" evidence="4">
    <location>
        <begin position="110"/>
        <end position="137"/>
    </location>
</feature>
<feature type="compositionally biased region" description="Polar residues" evidence="5">
    <location>
        <begin position="12"/>
        <end position="22"/>
    </location>
</feature>
<dbReference type="SMART" id="SM00066">
    <property type="entry name" value="GAL4"/>
    <property type="match status" value="1"/>
</dbReference>
<organism evidence="7 8">
    <name type="scientific">Marasmiellus scandens</name>
    <dbReference type="NCBI Taxonomy" id="2682957"/>
    <lineage>
        <taxon>Eukaryota</taxon>
        <taxon>Fungi</taxon>
        <taxon>Dikarya</taxon>
        <taxon>Basidiomycota</taxon>
        <taxon>Agaricomycotina</taxon>
        <taxon>Agaricomycetes</taxon>
        <taxon>Agaricomycetidae</taxon>
        <taxon>Agaricales</taxon>
        <taxon>Marasmiineae</taxon>
        <taxon>Omphalotaceae</taxon>
        <taxon>Marasmiellus</taxon>
    </lineage>
</organism>
<reference evidence="7 8" key="1">
    <citation type="submission" date="2024-01" db="EMBL/GenBank/DDBJ databases">
        <title>A draft genome for the cacao thread blight pathogen Marasmiellus scandens.</title>
        <authorList>
            <person name="Baruah I.K."/>
            <person name="Leung J."/>
            <person name="Bukari Y."/>
            <person name="Amoako-Attah I."/>
            <person name="Meinhardt L.W."/>
            <person name="Bailey B.A."/>
            <person name="Cohen S.P."/>
        </authorList>
    </citation>
    <scope>NUCLEOTIDE SEQUENCE [LARGE SCALE GENOMIC DNA]</scope>
    <source>
        <strain evidence="7 8">GH-19</strain>
    </source>
</reference>
<dbReference type="SUPFAM" id="SSF57701">
    <property type="entry name" value="Zn2/Cys6 DNA-binding domain"/>
    <property type="match status" value="1"/>
</dbReference>
<keyword evidence="8" id="KW-1185">Reference proteome</keyword>
<keyword evidence="4" id="KW-0175">Coiled coil</keyword>
<dbReference type="PANTHER" id="PTHR31001">
    <property type="entry name" value="UNCHARACTERIZED TRANSCRIPTIONAL REGULATORY PROTEIN"/>
    <property type="match status" value="1"/>
</dbReference>
<evidence type="ECO:0000256" key="5">
    <source>
        <dbReference type="SAM" id="MobiDB-lite"/>
    </source>
</evidence>
<dbReference type="CDD" id="cd12148">
    <property type="entry name" value="fungal_TF_MHR"/>
    <property type="match status" value="1"/>
</dbReference>
<dbReference type="PROSITE" id="PS00463">
    <property type="entry name" value="ZN2_CY6_FUNGAL_1"/>
    <property type="match status" value="1"/>
</dbReference>
<comment type="caution">
    <text evidence="7">The sequence shown here is derived from an EMBL/GenBank/DDBJ whole genome shotgun (WGS) entry which is preliminary data.</text>
</comment>
<feature type="compositionally biased region" description="Low complexity" evidence="5">
    <location>
        <begin position="713"/>
        <end position="722"/>
    </location>
</feature>
<sequence>MPETYSYKQEDPSSSTSVFDGTQGVLTYTSSSFRNTQDSKADKRSRGTRDIVANKNLIFRQIACAECRRLKIKCDRLVPCSTCVKRGCQSLCPNGTIPPGQGSRFVLAATEHLQGKLARLEARMHALEDALAIAQAEESNESHPLLASDEHKVKEEPVMQTVPEDADGEEPSALADALGTLYIDRGGFSRFFGPSGSSETILQLHSREPDPVTNSPRHLPELDRSYLPPEILHFSQCFPMTPSNIPVASIKSSIESLLPPIERAISLCDTFLEHLSWMFHIVSRKQIVDELIPIVYKQKDSPYGPHDLALVLIVCGIGALVDLNLEPYNLEAQHYYQLSRAAVVLQSVMVQPAMVTIKVRYRCTILLVLNEVLHLMSIYNGMSGQESNLEQSYALLNLADQVALRIGFHIDPTMWKFDGREVYDRRVYFWNLLSATLWQSLVTGRPPAILSNYIDTKIPTPEEEYTYQLGEVPLGFGIWGFRASDECLLHVVRATLSAKPPPYETIMDLDSKIRNFTTVPKAGSSGPVDERTALSMRTFVRSHYQALMLMYLHRAYFTQAMTEYPSNPLLSPYRKSVIAAYESACSVLDDTRVQFAKKPDLCARVWRIWSFAFTAAVIVGTVAARGFHLNLEPPALEAFNAACNVFKDAAEISNRAAKALPVMQAMLKKAIEAQRNAQHNQLVLDSELKAEDELTIMSGKPTFIQGDQPRRPPNSSSVSPSPESAQQQNQSTYSSVPLSTQNQTYPNNVLNTQNQRSDSNYPSVLNVPMDSYQHSLDKPAPTSDRRMSLSTLTSPISSYPMAPSSGGATFADLSQGWGGLFHETAGSMSMGMYNYSNPSHTPSHPPGHSRAYSHSRGQLNPTPNVSVDPSRGWDNSTSGMGMPENQRHEAAAYSGGATLNDKWSSFMMNYNVLDSVPAQVGMGNAAHGRYSHPEVHHGHTGYQ</sequence>
<dbReference type="Gene3D" id="4.10.240.10">
    <property type="entry name" value="Zn(2)-C6 fungal-type DNA-binding domain"/>
    <property type="match status" value="1"/>
</dbReference>
<dbReference type="InterPro" id="IPR050613">
    <property type="entry name" value="Sec_Metabolite_Reg"/>
</dbReference>
<dbReference type="Proteomes" id="UP001498398">
    <property type="component" value="Unassembled WGS sequence"/>
</dbReference>
<dbReference type="EMBL" id="JBANRG010000014">
    <property type="protein sequence ID" value="KAK7461100.1"/>
    <property type="molecule type" value="Genomic_DNA"/>
</dbReference>
<evidence type="ECO:0000313" key="8">
    <source>
        <dbReference type="Proteomes" id="UP001498398"/>
    </source>
</evidence>
<evidence type="ECO:0000256" key="1">
    <source>
        <dbReference type="ARBA" id="ARBA00004123"/>
    </source>
</evidence>
<feature type="compositionally biased region" description="Polar residues" evidence="5">
    <location>
        <begin position="855"/>
        <end position="879"/>
    </location>
</feature>
<feature type="region of interest" description="Disordered" evidence="5">
    <location>
        <begin position="701"/>
        <end position="791"/>
    </location>
</feature>
<dbReference type="InterPro" id="IPR007219">
    <property type="entry name" value="XnlR_reg_dom"/>
</dbReference>
<feature type="compositionally biased region" description="Low complexity" evidence="5">
    <location>
        <begin position="837"/>
        <end position="849"/>
    </location>
</feature>
<dbReference type="PANTHER" id="PTHR31001:SF56">
    <property type="entry name" value="ZN(2)-C6 FUNGAL-TYPE DOMAIN-CONTAINING PROTEIN"/>
    <property type="match status" value="1"/>
</dbReference>
<dbReference type="InterPro" id="IPR036864">
    <property type="entry name" value="Zn2-C6_fun-type_DNA-bd_sf"/>
</dbReference>
<gene>
    <name evidence="7" type="ORF">VKT23_009029</name>
</gene>
<evidence type="ECO:0000256" key="3">
    <source>
        <dbReference type="ARBA" id="ARBA00023242"/>
    </source>
</evidence>
<dbReference type="SMART" id="SM00906">
    <property type="entry name" value="Fungal_trans"/>
    <property type="match status" value="1"/>
</dbReference>
<protein>
    <recommendedName>
        <fullName evidence="6">Zn(2)-C6 fungal-type domain-containing protein</fullName>
    </recommendedName>
</protein>